<dbReference type="GO" id="GO:0003677">
    <property type="term" value="F:DNA binding"/>
    <property type="evidence" value="ECO:0007669"/>
    <property type="project" value="UniProtKB-KW"/>
</dbReference>
<gene>
    <name evidence="6" type="ORF">ABGN05_20065</name>
</gene>
<evidence type="ECO:0000256" key="2">
    <source>
        <dbReference type="ARBA" id="ARBA00022908"/>
    </source>
</evidence>
<evidence type="ECO:0000256" key="3">
    <source>
        <dbReference type="ARBA" id="ARBA00023125"/>
    </source>
</evidence>
<evidence type="ECO:0000256" key="4">
    <source>
        <dbReference type="ARBA" id="ARBA00023172"/>
    </source>
</evidence>
<dbReference type="InterPro" id="IPR050808">
    <property type="entry name" value="Phage_Integrase"/>
</dbReference>
<keyword evidence="7" id="KW-1185">Reference proteome</keyword>
<proteinExistence type="inferred from homology"/>
<evidence type="ECO:0000259" key="5">
    <source>
        <dbReference type="PROSITE" id="PS51898"/>
    </source>
</evidence>
<keyword evidence="4" id="KW-0233">DNA recombination</keyword>
<sequence>MAVLSELELKNAKPRAERYDLKDGKVSGLWVRVTTNGVKSYVLKYRFEGRSLRLTIGHYPDISLAIARGKAEVARGKIAAGIDPQAVKKKERQKLADRVDGLVTQYIEDECKGPNFEKTGPLKASWKNIKTDLAHDKASLVQSCGTRSIHHVTDADIASILKKVTAKRGPQAANNALKRMKAFFDWCRKPPRRLIAVSPCEGMDKPTEDPSRERVVTDAELAAIWQGCDAIGYPYGYIVKLLMLTGQRRTEVAAMRWNELNLDAGNWEIPGDRTKNDEPTIIPLSTLALEILRSVPRLNEKFVFPARGNEESHFSGYSRSKLSLDRKALIDGKPLENWTQHDLRRTLATNLGRRQVLPHVIEHILNHKAASMSAVSKIYNRFQYLPEKREAAQLWCDHVAGLVKQTAKAALVA</sequence>
<dbReference type="CDD" id="cd00801">
    <property type="entry name" value="INT_P4_C"/>
    <property type="match status" value="1"/>
</dbReference>
<dbReference type="InterPro" id="IPR038488">
    <property type="entry name" value="Integrase_DNA-bd_sf"/>
</dbReference>
<evidence type="ECO:0000313" key="7">
    <source>
        <dbReference type="Proteomes" id="UP001556692"/>
    </source>
</evidence>
<dbReference type="Gene3D" id="1.10.443.10">
    <property type="entry name" value="Intergrase catalytic core"/>
    <property type="match status" value="1"/>
</dbReference>
<organism evidence="6 7">
    <name type="scientific">Aquibium pacificus</name>
    <dbReference type="NCBI Taxonomy" id="3153579"/>
    <lineage>
        <taxon>Bacteria</taxon>
        <taxon>Pseudomonadati</taxon>
        <taxon>Pseudomonadota</taxon>
        <taxon>Alphaproteobacteria</taxon>
        <taxon>Hyphomicrobiales</taxon>
        <taxon>Phyllobacteriaceae</taxon>
        <taxon>Aquibium</taxon>
    </lineage>
</organism>
<comment type="caution">
    <text evidence="6">The sequence shown here is derived from an EMBL/GenBank/DDBJ whole genome shotgun (WGS) entry which is preliminary data.</text>
</comment>
<dbReference type="InterPro" id="IPR010998">
    <property type="entry name" value="Integrase_recombinase_N"/>
</dbReference>
<keyword evidence="3 6" id="KW-0238">DNA-binding</keyword>
<keyword evidence="2" id="KW-0229">DNA integration</keyword>
<protein>
    <submittedName>
        <fullName evidence="6">Integrase arm-type DNA-binding domain-containing protein</fullName>
    </submittedName>
</protein>
<dbReference type="PANTHER" id="PTHR30629">
    <property type="entry name" value="PROPHAGE INTEGRASE"/>
    <property type="match status" value="1"/>
</dbReference>
<accession>A0ABV3SMG2</accession>
<feature type="domain" description="Tyr recombinase" evidence="5">
    <location>
        <begin position="211"/>
        <end position="393"/>
    </location>
</feature>
<dbReference type="PANTHER" id="PTHR30629:SF2">
    <property type="entry name" value="PROPHAGE INTEGRASE INTS-RELATED"/>
    <property type="match status" value="1"/>
</dbReference>
<dbReference type="InterPro" id="IPR025166">
    <property type="entry name" value="Integrase_DNA_bind_dom"/>
</dbReference>
<dbReference type="Pfam" id="PF13356">
    <property type="entry name" value="Arm-DNA-bind_3"/>
    <property type="match status" value="1"/>
</dbReference>
<dbReference type="InterPro" id="IPR011010">
    <property type="entry name" value="DNA_brk_join_enz"/>
</dbReference>
<dbReference type="Pfam" id="PF00589">
    <property type="entry name" value="Phage_integrase"/>
    <property type="match status" value="1"/>
</dbReference>
<dbReference type="InterPro" id="IPR013762">
    <property type="entry name" value="Integrase-like_cat_sf"/>
</dbReference>
<dbReference type="RefSeq" id="WP_367955813.1">
    <property type="nucleotide sequence ID" value="NZ_JBDPGJ010000004.1"/>
</dbReference>
<dbReference type="InterPro" id="IPR002104">
    <property type="entry name" value="Integrase_catalytic"/>
</dbReference>
<comment type="similarity">
    <text evidence="1">Belongs to the 'phage' integrase family.</text>
</comment>
<dbReference type="EMBL" id="JBDPGJ010000004">
    <property type="protein sequence ID" value="MEX0407958.1"/>
    <property type="molecule type" value="Genomic_DNA"/>
</dbReference>
<dbReference type="PROSITE" id="PS51898">
    <property type="entry name" value="TYR_RECOMBINASE"/>
    <property type="match status" value="1"/>
</dbReference>
<evidence type="ECO:0000256" key="1">
    <source>
        <dbReference type="ARBA" id="ARBA00008857"/>
    </source>
</evidence>
<dbReference type="Gene3D" id="3.30.160.390">
    <property type="entry name" value="Integrase, DNA-binding domain"/>
    <property type="match status" value="1"/>
</dbReference>
<dbReference type="Proteomes" id="UP001556692">
    <property type="component" value="Unassembled WGS sequence"/>
</dbReference>
<dbReference type="Gene3D" id="1.10.150.130">
    <property type="match status" value="1"/>
</dbReference>
<name>A0ABV3SMG2_9HYPH</name>
<dbReference type="SUPFAM" id="SSF56349">
    <property type="entry name" value="DNA breaking-rejoining enzymes"/>
    <property type="match status" value="1"/>
</dbReference>
<evidence type="ECO:0000313" key="6">
    <source>
        <dbReference type="EMBL" id="MEX0407958.1"/>
    </source>
</evidence>
<reference evidence="6 7" key="1">
    <citation type="submission" date="2024-05" db="EMBL/GenBank/DDBJ databases">
        <authorList>
            <person name="Jiang F."/>
        </authorList>
    </citation>
    <scope>NUCLEOTIDE SEQUENCE [LARGE SCALE GENOMIC DNA]</scope>
    <source>
        <strain evidence="6 7">LZ166</strain>
    </source>
</reference>